<protein>
    <recommendedName>
        <fullName evidence="3">DUF4259 domain-containing protein</fullName>
    </recommendedName>
</protein>
<sequence length="120" mass="13262">MGTWDVGPFDNHAACDLLAAIRDGSFDFERFKRMCAAPQLDVDEAEMVIALGMLAKISPEHLPQGVSAESINALYKPQSRAWLRKQINATLDPDTSSVYALWEPTGELETWIMAVRAALP</sequence>
<name>A0A2A4AK79_9CORY</name>
<dbReference type="Pfam" id="PF14078">
    <property type="entry name" value="DUF4259"/>
    <property type="match status" value="1"/>
</dbReference>
<evidence type="ECO:0008006" key="3">
    <source>
        <dbReference type="Google" id="ProtNLM"/>
    </source>
</evidence>
<dbReference type="EMBL" id="NWBP01000022">
    <property type="protein sequence ID" value="PCC82804.1"/>
    <property type="molecule type" value="Genomic_DNA"/>
</dbReference>
<proteinExistence type="predicted"/>
<dbReference type="InterPro" id="IPR025355">
    <property type="entry name" value="DUF4259"/>
</dbReference>
<comment type="caution">
    <text evidence="1">The sequence shown here is derived from an EMBL/GenBank/DDBJ whole genome shotgun (WGS) entry which is preliminary data.</text>
</comment>
<evidence type="ECO:0000313" key="2">
    <source>
        <dbReference type="Proteomes" id="UP000218690"/>
    </source>
</evidence>
<reference evidence="1 2" key="1">
    <citation type="submission" date="2017-09" db="EMBL/GenBank/DDBJ databases">
        <title>Draft Genome Sequence of Corynebacterium accolens AH4003.</title>
        <authorList>
            <person name="Chen Y."/>
            <person name="Oosthuysen W.F."/>
            <person name="Kelley S."/>
            <person name="Horswill A."/>
        </authorList>
    </citation>
    <scope>NUCLEOTIDE SEQUENCE [LARGE SCALE GENOMIC DNA]</scope>
    <source>
        <strain evidence="1 2">AH4003</strain>
    </source>
</reference>
<organism evidence="1 2">
    <name type="scientific">Corynebacterium accolens</name>
    <dbReference type="NCBI Taxonomy" id="38284"/>
    <lineage>
        <taxon>Bacteria</taxon>
        <taxon>Bacillati</taxon>
        <taxon>Actinomycetota</taxon>
        <taxon>Actinomycetes</taxon>
        <taxon>Mycobacteriales</taxon>
        <taxon>Corynebacteriaceae</taxon>
        <taxon>Corynebacterium</taxon>
    </lineage>
</organism>
<accession>A0A2A4AK79</accession>
<dbReference type="Proteomes" id="UP000218690">
    <property type="component" value="Unassembled WGS sequence"/>
</dbReference>
<evidence type="ECO:0000313" key="1">
    <source>
        <dbReference type="EMBL" id="PCC82804.1"/>
    </source>
</evidence>
<dbReference type="AlphaFoldDB" id="A0A2A4AK79"/>
<gene>
    <name evidence="1" type="ORF">COM45_06410</name>
</gene>